<evidence type="ECO:0000313" key="4">
    <source>
        <dbReference type="EMBL" id="OQD78613.1"/>
    </source>
</evidence>
<sequence length="906" mass="98938">MDSTYIPVLKQLLTGQDEAESQQLLEEFKEIVGAIIILATPLSINSLGQLIDRKPRDVKRRLDQLHSVLSVPDDFDTPVRLLHLSFRDFLLDRPKDESHHNDKSKFWINEKDVNQHLTARCLWIMQHSLRRNICNLPNEGTQRNEIRKDSIQHCIHPELKYACRYWAHHLEQCTGLVSMMNEAFLFLQEHFLHWVEAMSLLGLTSRILGTLDTFQTAMSGDGNSVMTDFLHDAKRFVLKNRHIADEAPLQIYCAGLIFVPRTSMIRTEFKTDLPSWICQFPQVNEKWGAELQTLEGHSGPVLSVAFSPDGRLASGSNDHTVRLWDPATGALQQTLEGHSDWVQSVAFSPDGRLIASGSIDHTVRLWDPATGALEQTLEGHSDWVLSVAFSPDGRLLASGSDDDIVQLWDPATGALQQTLQGHSARVYSMAFSPGGRLLASGSGDHTVRLWDPATGALQQTLQGYSNSVRSVAFSPDGRLLASGSDDIVQLWDPATGALQQTLQGHSAGVHSIAFSPGGRLLASGSDDHTVRLWDLATGALQQTLEGHSAWVLSVAFSPDGRLLASGSNDHTVRLWDPAIGALQQTLQGHSDSVRSVGSSGWVHSMAFSPGGRLLASGSDDHIVRLWDPATGALQQTLQGHSGPVQSVAFSPDGRLLASGSADRTVRLWDPVGALQQTLQGHTGPVQSVAFSPDGRLLASGANDHTVRLWDPAMGALQQILQGHSGPVRWVAFWVQSVAFSPDGRLLASGSIDHIVRLWDPATGALQQMLQGHSDWVRSVAFSPDGRLLASGSNDHTVRLWNPATGALRETLVTERIVTELGFSQDGSHLNTNLGSLHIQSISDYPISSSPKANPDISLEQHHWIALNGKRVLWLPPEARPVCSAINADQIALGHESGRISFIGFGV</sequence>
<dbReference type="Gene3D" id="2.130.10.10">
    <property type="entry name" value="YVTN repeat-like/Quinoprotein amine dehydrogenase"/>
    <property type="match status" value="5"/>
</dbReference>
<evidence type="ECO:0000256" key="3">
    <source>
        <dbReference type="PROSITE-ProRule" id="PRU00221"/>
    </source>
</evidence>
<dbReference type="PROSITE" id="PS50082">
    <property type="entry name" value="WD_REPEATS_2"/>
    <property type="match status" value="12"/>
</dbReference>
<dbReference type="SMART" id="SM00320">
    <property type="entry name" value="WD40"/>
    <property type="match status" value="12"/>
</dbReference>
<dbReference type="AlphaFoldDB" id="A0A1V6PNX8"/>
<dbReference type="InterPro" id="IPR001680">
    <property type="entry name" value="WD40_rpt"/>
</dbReference>
<evidence type="ECO:0000256" key="2">
    <source>
        <dbReference type="ARBA" id="ARBA00022737"/>
    </source>
</evidence>
<feature type="repeat" description="WD" evidence="3">
    <location>
        <begin position="595"/>
        <end position="636"/>
    </location>
</feature>
<feature type="repeat" description="WD" evidence="3">
    <location>
        <begin position="769"/>
        <end position="810"/>
    </location>
</feature>
<dbReference type="OrthoDB" id="674604at2759"/>
<dbReference type="SUPFAM" id="SSF50978">
    <property type="entry name" value="WD40 repeat-like"/>
    <property type="match status" value="2"/>
</dbReference>
<reference evidence="5" key="1">
    <citation type="journal article" date="2017" name="Nat. Microbiol.">
        <title>Global analysis of biosynthetic gene clusters reveals vast potential of secondary metabolite production in Penicillium species.</title>
        <authorList>
            <person name="Nielsen J.C."/>
            <person name="Grijseels S."/>
            <person name="Prigent S."/>
            <person name="Ji B."/>
            <person name="Dainat J."/>
            <person name="Nielsen K.F."/>
            <person name="Frisvad J.C."/>
            <person name="Workman M."/>
            <person name="Nielsen J."/>
        </authorList>
    </citation>
    <scope>NUCLEOTIDE SEQUENCE [LARGE SCALE GENOMIC DNA]</scope>
    <source>
        <strain evidence="5">IBT 11843</strain>
    </source>
</reference>
<keyword evidence="1 3" id="KW-0853">WD repeat</keyword>
<dbReference type="PROSITE" id="PS50294">
    <property type="entry name" value="WD_REPEATS_REGION"/>
    <property type="match status" value="12"/>
</dbReference>
<feature type="repeat" description="WD" evidence="3">
    <location>
        <begin position="461"/>
        <end position="501"/>
    </location>
</feature>
<dbReference type="PRINTS" id="PR00320">
    <property type="entry name" value="GPROTEINBRPT"/>
</dbReference>
<dbReference type="PANTHER" id="PTHR19879">
    <property type="entry name" value="TRANSCRIPTION INITIATION FACTOR TFIID"/>
    <property type="match status" value="1"/>
</dbReference>
<organism evidence="4 5">
    <name type="scientific">Penicillium decumbens</name>
    <dbReference type="NCBI Taxonomy" id="69771"/>
    <lineage>
        <taxon>Eukaryota</taxon>
        <taxon>Fungi</taxon>
        <taxon>Dikarya</taxon>
        <taxon>Ascomycota</taxon>
        <taxon>Pezizomycotina</taxon>
        <taxon>Eurotiomycetes</taxon>
        <taxon>Eurotiomycetidae</taxon>
        <taxon>Eurotiales</taxon>
        <taxon>Aspergillaceae</taxon>
        <taxon>Penicillium</taxon>
    </lineage>
</organism>
<dbReference type="InterPro" id="IPR036322">
    <property type="entry name" value="WD40_repeat_dom_sf"/>
</dbReference>
<evidence type="ECO:0000256" key="1">
    <source>
        <dbReference type="ARBA" id="ARBA00022574"/>
    </source>
</evidence>
<dbReference type="InterPro" id="IPR020472">
    <property type="entry name" value="WD40_PAC1"/>
</dbReference>
<name>A0A1V6PNX8_PENDC</name>
<dbReference type="CDD" id="cd00200">
    <property type="entry name" value="WD40"/>
    <property type="match status" value="2"/>
</dbReference>
<evidence type="ECO:0000313" key="5">
    <source>
        <dbReference type="Proteomes" id="UP000191522"/>
    </source>
</evidence>
<feature type="repeat" description="WD" evidence="3">
    <location>
        <begin position="544"/>
        <end position="576"/>
    </location>
</feature>
<feature type="repeat" description="WD" evidence="3">
    <location>
        <begin position="637"/>
        <end position="669"/>
    </location>
</feature>
<accession>A0A1V6PNX8</accession>
<dbReference type="STRING" id="69771.A0A1V6PNX8"/>
<dbReference type="Pfam" id="PF00400">
    <property type="entry name" value="WD40"/>
    <property type="match status" value="12"/>
</dbReference>
<feature type="repeat" description="WD" evidence="3">
    <location>
        <begin position="734"/>
        <end position="768"/>
    </location>
</feature>
<feature type="repeat" description="WD" evidence="3">
    <location>
        <begin position="294"/>
        <end position="334"/>
    </location>
</feature>
<feature type="repeat" description="WD" evidence="3">
    <location>
        <begin position="335"/>
        <end position="376"/>
    </location>
</feature>
<keyword evidence="5" id="KW-1185">Reference proteome</keyword>
<comment type="caution">
    <text evidence="4">The sequence shown here is derived from an EMBL/GenBank/DDBJ whole genome shotgun (WGS) entry which is preliminary data.</text>
</comment>
<dbReference type="InterPro" id="IPR019775">
    <property type="entry name" value="WD40_repeat_CS"/>
</dbReference>
<feature type="repeat" description="WD" evidence="3">
    <location>
        <begin position="678"/>
        <end position="710"/>
    </location>
</feature>
<dbReference type="Proteomes" id="UP000191522">
    <property type="component" value="Unassembled WGS sequence"/>
</dbReference>
<proteinExistence type="predicted"/>
<dbReference type="InterPro" id="IPR015943">
    <property type="entry name" value="WD40/YVTN_repeat-like_dom_sf"/>
</dbReference>
<protein>
    <submittedName>
        <fullName evidence="4">Uncharacterized protein</fullName>
    </submittedName>
</protein>
<dbReference type="PROSITE" id="PS00678">
    <property type="entry name" value="WD_REPEATS_1"/>
    <property type="match status" value="1"/>
</dbReference>
<keyword evidence="2" id="KW-0677">Repeat</keyword>
<dbReference type="OMA" id="SKFWINE"/>
<dbReference type="EMBL" id="MDYL01000001">
    <property type="protein sequence ID" value="OQD78613.1"/>
    <property type="molecule type" value="Genomic_DNA"/>
</dbReference>
<feature type="repeat" description="WD" evidence="3">
    <location>
        <begin position="377"/>
        <end position="418"/>
    </location>
</feature>
<feature type="repeat" description="WD" evidence="3">
    <location>
        <begin position="502"/>
        <end position="543"/>
    </location>
</feature>
<dbReference type="PANTHER" id="PTHR19879:SF9">
    <property type="entry name" value="TRANSCRIPTION INITIATION FACTOR TFIID SUBUNIT 5"/>
    <property type="match status" value="1"/>
</dbReference>
<feature type="repeat" description="WD" evidence="3">
    <location>
        <begin position="419"/>
        <end position="460"/>
    </location>
</feature>
<gene>
    <name evidence="4" type="ORF">PENDEC_c001G00665</name>
</gene>